<comment type="subcellular location">
    <subcellularLocation>
        <location evidence="1">Cell membrane</location>
        <topology evidence="1">Multi-pass membrane protein</topology>
    </subcellularLocation>
</comment>
<feature type="region of interest" description="Disordered" evidence="6">
    <location>
        <begin position="1"/>
        <end position="28"/>
    </location>
</feature>
<protein>
    <submittedName>
        <fullName evidence="9">ABC transporter permease</fullName>
    </submittedName>
</protein>
<evidence type="ECO:0000256" key="3">
    <source>
        <dbReference type="ARBA" id="ARBA00022692"/>
    </source>
</evidence>
<accession>A0A9E8MMI9</accession>
<gene>
    <name evidence="9" type="ORF">OVN18_04280</name>
</gene>
<proteinExistence type="predicted"/>
<dbReference type="GO" id="GO:0005886">
    <property type="term" value="C:plasma membrane"/>
    <property type="evidence" value="ECO:0007669"/>
    <property type="project" value="UniProtKB-SubCell"/>
</dbReference>
<evidence type="ECO:0000256" key="5">
    <source>
        <dbReference type="ARBA" id="ARBA00023136"/>
    </source>
</evidence>
<dbReference type="RefSeq" id="WP_267782184.1">
    <property type="nucleotide sequence ID" value="NZ_CP113089.1"/>
</dbReference>
<keyword evidence="4 7" id="KW-1133">Transmembrane helix</keyword>
<feature type="transmembrane region" description="Helical" evidence="7">
    <location>
        <begin position="55"/>
        <end position="77"/>
    </location>
</feature>
<dbReference type="GO" id="GO:0140359">
    <property type="term" value="F:ABC-type transporter activity"/>
    <property type="evidence" value="ECO:0007669"/>
    <property type="project" value="InterPro"/>
</dbReference>
<keyword evidence="10" id="KW-1185">Reference proteome</keyword>
<evidence type="ECO:0000256" key="4">
    <source>
        <dbReference type="ARBA" id="ARBA00022989"/>
    </source>
</evidence>
<evidence type="ECO:0000259" key="8">
    <source>
        <dbReference type="Pfam" id="PF12698"/>
    </source>
</evidence>
<feature type="transmembrane region" description="Helical" evidence="7">
    <location>
        <begin position="354"/>
        <end position="375"/>
    </location>
</feature>
<dbReference type="InterPro" id="IPR051449">
    <property type="entry name" value="ABC-2_transporter_component"/>
</dbReference>
<evidence type="ECO:0000256" key="2">
    <source>
        <dbReference type="ARBA" id="ARBA00022475"/>
    </source>
</evidence>
<dbReference type="KEGG" id="mdb:OVN18_04280"/>
<feature type="transmembrane region" description="Helical" evidence="7">
    <location>
        <begin position="266"/>
        <end position="287"/>
    </location>
</feature>
<feature type="domain" description="ABC-2 type transporter transmembrane" evidence="8">
    <location>
        <begin position="54"/>
        <end position="372"/>
    </location>
</feature>
<keyword evidence="5 7" id="KW-0472">Membrane</keyword>
<organism evidence="9 10">
    <name type="scientific">Microcella daejeonensis</name>
    <dbReference type="NCBI Taxonomy" id="2994971"/>
    <lineage>
        <taxon>Bacteria</taxon>
        <taxon>Bacillati</taxon>
        <taxon>Actinomycetota</taxon>
        <taxon>Actinomycetes</taxon>
        <taxon>Micrococcales</taxon>
        <taxon>Microbacteriaceae</taxon>
        <taxon>Microcella</taxon>
    </lineage>
</organism>
<keyword evidence="2" id="KW-1003">Cell membrane</keyword>
<dbReference type="InterPro" id="IPR013525">
    <property type="entry name" value="ABC2_TM"/>
</dbReference>
<feature type="transmembrane region" description="Helical" evidence="7">
    <location>
        <begin position="233"/>
        <end position="254"/>
    </location>
</feature>
<dbReference type="Pfam" id="PF12698">
    <property type="entry name" value="ABC2_membrane_3"/>
    <property type="match status" value="1"/>
</dbReference>
<reference evidence="9" key="1">
    <citation type="submission" date="2022-11" db="EMBL/GenBank/DDBJ databases">
        <title>Description of Microcella daejonensis nov. sp, isolated from riverside soil.</title>
        <authorList>
            <person name="Molina K.M."/>
            <person name="Kim S.B."/>
        </authorList>
    </citation>
    <scope>NUCLEOTIDE SEQUENCE</scope>
    <source>
        <strain evidence="9">MMS21-STM12</strain>
    </source>
</reference>
<dbReference type="PANTHER" id="PTHR30294">
    <property type="entry name" value="MEMBRANE COMPONENT OF ABC TRANSPORTER YHHJ-RELATED"/>
    <property type="match status" value="1"/>
</dbReference>
<evidence type="ECO:0000256" key="1">
    <source>
        <dbReference type="ARBA" id="ARBA00004651"/>
    </source>
</evidence>
<sequence>MTTTQNRPQNPAPNPRSSAAEERANRNAAAPRLSFPSAVGLVAGREITSRIRSKSFIISTVILLVAVLASIVVSGLVSRTAGDDTTPVAAVGGVASVFDEVEGYEVTDVGSVAEAEALVEEGEVDAAVVPVENPVEGGPTVEVIALESAPGGLLQALAITPEVRLLEPAPAESVFGYLVAFGFGLLFLFAASTFGGTIAQSVVEEKQTRIVEILLSAVPARALLAGKVLGNSVLALGQIVAIAVLAAVGLMVIGQDVLLSDLGPSVLWFLVFFAIGFVLLASMYAAAASLVSRMEDTGAVLAPLIYLVMVPYFLVIFFYENDLVLTIMSYVPFSAPVGMPMRVFLGSAQWWEPLVSLVVLAVSTALVVALGARIYQNSLLRTGGRVKLTEALKG</sequence>
<evidence type="ECO:0000256" key="7">
    <source>
        <dbReference type="SAM" id="Phobius"/>
    </source>
</evidence>
<dbReference type="PANTHER" id="PTHR30294:SF29">
    <property type="entry name" value="MULTIDRUG ABC TRANSPORTER PERMEASE YBHS-RELATED"/>
    <property type="match status" value="1"/>
</dbReference>
<keyword evidence="3 7" id="KW-0812">Transmembrane</keyword>
<name>A0A9E8MMI9_9MICO</name>
<dbReference type="AlphaFoldDB" id="A0A9E8MMI9"/>
<dbReference type="EMBL" id="CP113089">
    <property type="protein sequence ID" value="WAB82233.1"/>
    <property type="molecule type" value="Genomic_DNA"/>
</dbReference>
<evidence type="ECO:0000313" key="9">
    <source>
        <dbReference type="EMBL" id="WAB82233.1"/>
    </source>
</evidence>
<feature type="transmembrane region" description="Helical" evidence="7">
    <location>
        <begin position="174"/>
        <end position="199"/>
    </location>
</feature>
<evidence type="ECO:0000256" key="6">
    <source>
        <dbReference type="SAM" id="MobiDB-lite"/>
    </source>
</evidence>
<feature type="transmembrane region" description="Helical" evidence="7">
    <location>
        <begin position="299"/>
        <end position="319"/>
    </location>
</feature>
<evidence type="ECO:0000313" key="10">
    <source>
        <dbReference type="Proteomes" id="UP001164706"/>
    </source>
</evidence>
<dbReference type="Proteomes" id="UP001164706">
    <property type="component" value="Chromosome"/>
</dbReference>